<comment type="subcellular location">
    <subcellularLocation>
        <location evidence="1 7">Cell membrane</location>
        <topology evidence="1 7">Multi-pass membrane protein</topology>
    </subcellularLocation>
</comment>
<dbReference type="STRING" id="1486262.TM49_02610"/>
<accession>A0A0D5LLI7</accession>
<reference evidence="9 10" key="1">
    <citation type="journal article" date="2015" name="Genome Announc.">
        <title>Complete genome sequence of Martelella endophytica YC6887, which has antifungal activity associated with a halophyte.</title>
        <authorList>
            <person name="Khan A."/>
            <person name="Khan H."/>
            <person name="Chung E.J."/>
            <person name="Hossain M.T."/>
            <person name="Chung Y.R."/>
        </authorList>
    </citation>
    <scope>NUCLEOTIDE SEQUENCE [LARGE SCALE GENOMIC DNA]</scope>
    <source>
        <strain evidence="9">YC6887</strain>
    </source>
</reference>
<dbReference type="InterPro" id="IPR000515">
    <property type="entry name" value="MetI-like"/>
</dbReference>
<dbReference type="Gene3D" id="1.10.3720.10">
    <property type="entry name" value="MetI-like"/>
    <property type="match status" value="1"/>
</dbReference>
<evidence type="ECO:0000313" key="10">
    <source>
        <dbReference type="Proteomes" id="UP000032611"/>
    </source>
</evidence>
<feature type="transmembrane region" description="Helical" evidence="7">
    <location>
        <begin position="189"/>
        <end position="210"/>
    </location>
</feature>
<evidence type="ECO:0000256" key="7">
    <source>
        <dbReference type="RuleBase" id="RU363032"/>
    </source>
</evidence>
<dbReference type="CDD" id="cd06261">
    <property type="entry name" value="TM_PBP2"/>
    <property type="match status" value="1"/>
</dbReference>
<dbReference type="PANTHER" id="PTHR32243:SF18">
    <property type="entry name" value="INNER MEMBRANE ABC TRANSPORTER PERMEASE PROTEIN YCJP"/>
    <property type="match status" value="1"/>
</dbReference>
<feature type="transmembrane region" description="Helical" evidence="7">
    <location>
        <begin position="15"/>
        <end position="33"/>
    </location>
</feature>
<sequence>MTPRSSGLRAAGGNLVVWGYALMIAGPMLWILSNSFKRQIDILMGVTIAPATLSNYQSVLFSRQSDFLMNLFNSAVVAVVSTAIVLFVATLAAFTIVRLQPPRWVTYLVLGWTLIFHMLPTLTFVGSWYVMFAELGLHGTYLALILTHVVHNLPMALFLMTGFVMNIPKELIQAARLDGCNYGQVFRHLVLPLSLGGMAAAGALAFIYSWSDFAIALNLSDKDTMTAPVAIATFAQEYQIRYGEMAAAAVLSMLPALAFILFGQRFVVRGLLAGAVK</sequence>
<evidence type="ECO:0000256" key="6">
    <source>
        <dbReference type="ARBA" id="ARBA00023136"/>
    </source>
</evidence>
<evidence type="ECO:0000313" key="9">
    <source>
        <dbReference type="EMBL" id="AJY44830.1"/>
    </source>
</evidence>
<evidence type="ECO:0000256" key="1">
    <source>
        <dbReference type="ARBA" id="ARBA00004651"/>
    </source>
</evidence>
<evidence type="ECO:0000256" key="2">
    <source>
        <dbReference type="ARBA" id="ARBA00022448"/>
    </source>
</evidence>
<dbReference type="GO" id="GO:0055085">
    <property type="term" value="P:transmembrane transport"/>
    <property type="evidence" value="ECO:0007669"/>
    <property type="project" value="InterPro"/>
</dbReference>
<name>A0A0D5LLI7_MAREN</name>
<dbReference type="InterPro" id="IPR035906">
    <property type="entry name" value="MetI-like_sf"/>
</dbReference>
<dbReference type="KEGG" id="mey:TM49_02610"/>
<keyword evidence="3" id="KW-1003">Cell membrane</keyword>
<feature type="domain" description="ABC transmembrane type-1" evidence="8">
    <location>
        <begin position="71"/>
        <end position="263"/>
    </location>
</feature>
<feature type="transmembrane region" description="Helical" evidence="7">
    <location>
        <begin position="104"/>
        <end position="129"/>
    </location>
</feature>
<dbReference type="PANTHER" id="PTHR32243">
    <property type="entry name" value="MALTOSE TRANSPORT SYSTEM PERMEASE-RELATED"/>
    <property type="match status" value="1"/>
</dbReference>
<dbReference type="GO" id="GO:0005886">
    <property type="term" value="C:plasma membrane"/>
    <property type="evidence" value="ECO:0007669"/>
    <property type="project" value="UniProtKB-SubCell"/>
</dbReference>
<comment type="similarity">
    <text evidence="7">Belongs to the binding-protein-dependent transport system permease family.</text>
</comment>
<dbReference type="Pfam" id="PF00528">
    <property type="entry name" value="BPD_transp_1"/>
    <property type="match status" value="1"/>
</dbReference>
<keyword evidence="5 7" id="KW-1133">Transmembrane helix</keyword>
<dbReference type="SUPFAM" id="SSF161098">
    <property type="entry name" value="MetI-like"/>
    <property type="match status" value="1"/>
</dbReference>
<gene>
    <name evidence="9" type="ORF">TM49_02610</name>
</gene>
<proteinExistence type="inferred from homology"/>
<keyword evidence="2 7" id="KW-0813">Transport</keyword>
<organism evidence="9 10">
    <name type="scientific">Martelella endophytica</name>
    <dbReference type="NCBI Taxonomy" id="1486262"/>
    <lineage>
        <taxon>Bacteria</taxon>
        <taxon>Pseudomonadati</taxon>
        <taxon>Pseudomonadota</taxon>
        <taxon>Alphaproteobacteria</taxon>
        <taxon>Hyphomicrobiales</taxon>
        <taxon>Aurantimonadaceae</taxon>
        <taxon>Martelella</taxon>
    </lineage>
</organism>
<evidence type="ECO:0000256" key="3">
    <source>
        <dbReference type="ARBA" id="ARBA00022475"/>
    </source>
</evidence>
<keyword evidence="10" id="KW-1185">Reference proteome</keyword>
<evidence type="ECO:0000256" key="4">
    <source>
        <dbReference type="ARBA" id="ARBA00022692"/>
    </source>
</evidence>
<feature type="transmembrane region" description="Helical" evidence="7">
    <location>
        <begin position="71"/>
        <end position="97"/>
    </location>
</feature>
<protein>
    <submittedName>
        <fullName evidence="9">ABC transporter permease</fullName>
    </submittedName>
</protein>
<dbReference type="OrthoDB" id="9815445at2"/>
<dbReference type="Proteomes" id="UP000032611">
    <property type="component" value="Chromosome"/>
</dbReference>
<dbReference type="HOGENOM" id="CLU_016047_1_2_5"/>
<dbReference type="InterPro" id="IPR050901">
    <property type="entry name" value="BP-dep_ABC_trans_perm"/>
</dbReference>
<dbReference type="PROSITE" id="PS50928">
    <property type="entry name" value="ABC_TM1"/>
    <property type="match status" value="1"/>
</dbReference>
<dbReference type="AlphaFoldDB" id="A0A0D5LLI7"/>
<dbReference type="RefSeq" id="WP_052699678.1">
    <property type="nucleotide sequence ID" value="NZ_CP010803.1"/>
</dbReference>
<keyword evidence="6 7" id="KW-0472">Membrane</keyword>
<dbReference type="PATRIC" id="fig|1486262.3.peg.542"/>
<evidence type="ECO:0000256" key="5">
    <source>
        <dbReference type="ARBA" id="ARBA00022989"/>
    </source>
</evidence>
<feature type="transmembrane region" description="Helical" evidence="7">
    <location>
        <begin position="245"/>
        <end position="262"/>
    </location>
</feature>
<keyword evidence="4 7" id="KW-0812">Transmembrane</keyword>
<evidence type="ECO:0000259" key="8">
    <source>
        <dbReference type="PROSITE" id="PS50928"/>
    </source>
</evidence>
<dbReference type="EMBL" id="CP010803">
    <property type="protein sequence ID" value="AJY44830.1"/>
    <property type="molecule type" value="Genomic_DNA"/>
</dbReference>
<feature type="transmembrane region" description="Helical" evidence="7">
    <location>
        <begin position="141"/>
        <end position="168"/>
    </location>
</feature>